<dbReference type="RefSeq" id="WP_338348243.1">
    <property type="nucleotide sequence ID" value="NZ_CAUZLY010000013.1"/>
</dbReference>
<gene>
    <name evidence="1" type="ORF">R82641_BJNNKPBH_01526</name>
</gene>
<reference evidence="1 2" key="1">
    <citation type="submission" date="2023-10" db="EMBL/GenBank/DDBJ databases">
        <authorList>
            <person name="Botero Cardona J."/>
        </authorList>
    </citation>
    <scope>NUCLEOTIDE SEQUENCE [LARGE SCALE GENOMIC DNA]</scope>
    <source>
        <strain evidence="1 2">R-82641</strain>
    </source>
</reference>
<name>A0ABM9N263_9LACO</name>
<evidence type="ECO:0000313" key="1">
    <source>
        <dbReference type="EMBL" id="CAK1254640.1"/>
    </source>
</evidence>
<sequence>MMKKIYFRKKGEETIHDAELLTKRVKKIRIDSDGKVLSFTVVPNNEYILKKFENTLFEEDEFEIWIIDDDYKKSAIYSKGRLIMIEEISDDLYSFEVLLIGELAHRR</sequence>
<accession>A0ABM9N263</accession>
<proteinExistence type="predicted"/>
<protein>
    <submittedName>
        <fullName evidence="1">Uncharacterized protein</fullName>
    </submittedName>
</protein>
<keyword evidence="2" id="KW-1185">Reference proteome</keyword>
<dbReference type="Proteomes" id="UP001314200">
    <property type="component" value="Unassembled WGS sequence"/>
</dbReference>
<organism evidence="1 2">
    <name type="scientific">Fructobacillus cardui</name>
    <dbReference type="NCBI Taxonomy" id="2893170"/>
    <lineage>
        <taxon>Bacteria</taxon>
        <taxon>Bacillati</taxon>
        <taxon>Bacillota</taxon>
        <taxon>Bacilli</taxon>
        <taxon>Lactobacillales</taxon>
        <taxon>Lactobacillaceae</taxon>
        <taxon>Fructobacillus</taxon>
    </lineage>
</organism>
<dbReference type="EMBL" id="CAUZLY010000013">
    <property type="protein sequence ID" value="CAK1254640.1"/>
    <property type="molecule type" value="Genomic_DNA"/>
</dbReference>
<comment type="caution">
    <text evidence="1">The sequence shown here is derived from an EMBL/GenBank/DDBJ whole genome shotgun (WGS) entry which is preliminary data.</text>
</comment>
<evidence type="ECO:0000313" key="2">
    <source>
        <dbReference type="Proteomes" id="UP001314200"/>
    </source>
</evidence>